<feature type="region of interest" description="Disordered" evidence="2">
    <location>
        <begin position="102"/>
        <end position="127"/>
    </location>
</feature>
<comment type="similarity">
    <text evidence="1">Belongs to the HEBP family.</text>
</comment>
<dbReference type="EMBL" id="JAGTXO010000027">
    <property type="protein sequence ID" value="KAG8461246.1"/>
    <property type="molecule type" value="Genomic_DNA"/>
</dbReference>
<protein>
    <submittedName>
        <fullName evidence="3">Uncharacterized protein</fullName>
    </submittedName>
</protein>
<gene>
    <name evidence="3" type="ORF">KFE25_002435</name>
</gene>
<evidence type="ECO:0000313" key="4">
    <source>
        <dbReference type="Proteomes" id="UP000751190"/>
    </source>
</evidence>
<organism evidence="3 4">
    <name type="scientific">Diacronema lutheri</name>
    <name type="common">Unicellular marine alga</name>
    <name type="synonym">Monochrysis lutheri</name>
    <dbReference type="NCBI Taxonomy" id="2081491"/>
    <lineage>
        <taxon>Eukaryota</taxon>
        <taxon>Haptista</taxon>
        <taxon>Haptophyta</taxon>
        <taxon>Pavlovophyceae</taxon>
        <taxon>Pavlovales</taxon>
        <taxon>Pavlovaceae</taxon>
        <taxon>Diacronema</taxon>
    </lineage>
</organism>
<accession>A0A8J5X570</accession>
<evidence type="ECO:0000256" key="2">
    <source>
        <dbReference type="SAM" id="MobiDB-lite"/>
    </source>
</evidence>
<dbReference type="Pfam" id="PF04832">
    <property type="entry name" value="SOUL"/>
    <property type="match status" value="1"/>
</dbReference>
<sequence>MLLAVVGVGVALGAAPSARPGLAQKLSNAMSPSTPGALRAFYVYDALKSIPDEADMALAALLATRPEAVRELREQLLTDLPVVLPALERRVWQEAAAFQSAPRARAPTSAGEAALPPPPPPGAAAPAVTTATPFGLRAPFELPALPGFERPPTLDMSRLQAELQELLVSPPSLDTVLGELNEVQSAIWGDAPRNAPGTPRFAVLRSRDEGNSGAYTEGALAYEIRRYKPYAIARTALSGDADKVRSGAAAGAALDRLAAYLAGRNARNETFQFGAPIELALATDGSTGVPLPGGRATIAVPLGRNASLGAAVAGLAQPESADVALTMRPARVVAVARFSGFATLGAVGRAHKALLAQLRADGTRTLPHREVDVLLHNPPYTLPHLRTNEVLVPVDYLTPEARARRETGAMRLAVEEFDH</sequence>
<dbReference type="PANTHER" id="PTHR11220">
    <property type="entry name" value="HEME-BINDING PROTEIN-RELATED"/>
    <property type="match status" value="1"/>
</dbReference>
<comment type="caution">
    <text evidence="3">The sequence shown here is derived from an EMBL/GenBank/DDBJ whole genome shotgun (WGS) entry which is preliminary data.</text>
</comment>
<dbReference type="PANTHER" id="PTHR11220:SF58">
    <property type="entry name" value="SOUL HEME-BINDING FAMILY PROTEIN"/>
    <property type="match status" value="1"/>
</dbReference>
<reference evidence="3" key="1">
    <citation type="submission" date="2021-05" db="EMBL/GenBank/DDBJ databases">
        <title>The genome of the haptophyte Pavlova lutheri (Diacronema luteri, Pavlovales) - a model for lipid biosynthesis in eukaryotic algae.</title>
        <authorList>
            <person name="Hulatt C.J."/>
            <person name="Posewitz M.C."/>
        </authorList>
    </citation>
    <scope>NUCLEOTIDE SEQUENCE</scope>
    <source>
        <strain evidence="3">NIVA-4/92</strain>
    </source>
</reference>
<keyword evidence="4" id="KW-1185">Reference proteome</keyword>
<dbReference type="InterPro" id="IPR006917">
    <property type="entry name" value="SOUL_heme-bd"/>
</dbReference>
<evidence type="ECO:0000256" key="1">
    <source>
        <dbReference type="ARBA" id="ARBA00009817"/>
    </source>
</evidence>
<dbReference type="Proteomes" id="UP000751190">
    <property type="component" value="Unassembled WGS sequence"/>
</dbReference>
<dbReference type="OrthoDB" id="10657812at2759"/>
<name>A0A8J5X570_DIALT</name>
<dbReference type="AlphaFoldDB" id="A0A8J5X570"/>
<evidence type="ECO:0000313" key="3">
    <source>
        <dbReference type="EMBL" id="KAG8461246.1"/>
    </source>
</evidence>
<feature type="compositionally biased region" description="Low complexity" evidence="2">
    <location>
        <begin position="102"/>
        <end position="114"/>
    </location>
</feature>
<dbReference type="SUPFAM" id="SSF55136">
    <property type="entry name" value="Probable bacterial effector-binding domain"/>
    <property type="match status" value="1"/>
</dbReference>
<proteinExistence type="inferred from homology"/>
<dbReference type="InterPro" id="IPR011256">
    <property type="entry name" value="Reg_factor_effector_dom_sf"/>
</dbReference>
<dbReference type="Gene3D" id="3.20.80.10">
    <property type="entry name" value="Regulatory factor, effector binding domain"/>
    <property type="match status" value="1"/>
</dbReference>